<evidence type="ECO:0000259" key="1">
    <source>
        <dbReference type="Pfam" id="PF01498"/>
    </source>
</evidence>
<dbReference type="SUPFAM" id="SSF46689">
    <property type="entry name" value="Homeodomain-like"/>
    <property type="match status" value="1"/>
</dbReference>
<evidence type="ECO:0000259" key="2">
    <source>
        <dbReference type="Pfam" id="PF13358"/>
    </source>
</evidence>
<dbReference type="PANTHER" id="PTHR46068:SF1">
    <property type="entry name" value="TRANSPOSASE IS30-LIKE HTH DOMAIN-CONTAINING PROTEIN"/>
    <property type="match status" value="1"/>
</dbReference>
<proteinExistence type="predicted"/>
<dbReference type="Pfam" id="PF13358">
    <property type="entry name" value="DDE_3"/>
    <property type="match status" value="1"/>
</dbReference>
<gene>
    <name evidence="3" type="ORF">ONZ51_g8771</name>
</gene>
<dbReference type="InterPro" id="IPR036388">
    <property type="entry name" value="WH-like_DNA-bd_sf"/>
</dbReference>
<accession>A0AAD7TQ46</accession>
<dbReference type="GO" id="GO:0015074">
    <property type="term" value="P:DNA integration"/>
    <property type="evidence" value="ECO:0007669"/>
    <property type="project" value="InterPro"/>
</dbReference>
<reference evidence="3" key="1">
    <citation type="submission" date="2022-11" db="EMBL/GenBank/DDBJ databases">
        <title>Genome Sequence of Cubamyces cubensis.</title>
        <authorList>
            <person name="Buettner E."/>
        </authorList>
    </citation>
    <scope>NUCLEOTIDE SEQUENCE</scope>
    <source>
        <strain evidence="3">MPL-01</strain>
    </source>
</reference>
<name>A0AAD7TQ46_9APHY</name>
<sequence length="355" mass="40574">MAPAGTSELSSPKRAMALAYRKVGWTYDKIAKQLGVAKSTCYKTVCRHQLYNTLHSLPRSGRPSTLSDYDKRLILRTIKTHRFDTWRQVAEEAGGYTTSQVRRVAYDAGYHRYLARHMPFLSKAARHARVQWAHRNRFRDWTRVIWTDESALRLGEEVIHPRVTRLEGEADLPETMVYTHPNTKSGIMVWGCIAYGKKGPLVRLDLPRLEGKAPKDRKRGGLDAEGYVAQVLEGPLLQFYKDCEKERDKKMLVVEDGAPAHNSKLAAEAQTRLGIKRLAHPARSPDLNPIERIWFELKCKVQHTPGAYKSVNALWEATRQAWEELTDEDIRRVTSKMDRVPEAVIEKKGGTVKVF</sequence>
<dbReference type="InterPro" id="IPR009057">
    <property type="entry name" value="Homeodomain-like_sf"/>
</dbReference>
<dbReference type="InterPro" id="IPR036397">
    <property type="entry name" value="RNaseH_sf"/>
</dbReference>
<protein>
    <recommendedName>
        <fullName evidence="5">Tc1-like transposase DDE domain-containing protein</fullName>
    </recommendedName>
</protein>
<evidence type="ECO:0008006" key="5">
    <source>
        <dbReference type="Google" id="ProtNLM"/>
    </source>
</evidence>
<dbReference type="Proteomes" id="UP001215151">
    <property type="component" value="Unassembled WGS sequence"/>
</dbReference>
<feature type="domain" description="Transposase Tc1-like" evidence="1">
    <location>
        <begin position="71"/>
        <end position="135"/>
    </location>
</feature>
<dbReference type="Gene3D" id="3.30.420.10">
    <property type="entry name" value="Ribonuclease H-like superfamily/Ribonuclease H"/>
    <property type="match status" value="1"/>
</dbReference>
<feature type="domain" description="Tc1-like transposase DDE" evidence="2">
    <location>
        <begin position="244"/>
        <end position="303"/>
    </location>
</feature>
<dbReference type="InterPro" id="IPR038717">
    <property type="entry name" value="Tc1-like_DDE_dom"/>
</dbReference>
<organism evidence="3 4">
    <name type="scientific">Trametes cubensis</name>
    <dbReference type="NCBI Taxonomy" id="1111947"/>
    <lineage>
        <taxon>Eukaryota</taxon>
        <taxon>Fungi</taxon>
        <taxon>Dikarya</taxon>
        <taxon>Basidiomycota</taxon>
        <taxon>Agaricomycotina</taxon>
        <taxon>Agaricomycetes</taxon>
        <taxon>Polyporales</taxon>
        <taxon>Polyporaceae</taxon>
        <taxon>Trametes</taxon>
    </lineage>
</organism>
<dbReference type="Pfam" id="PF01498">
    <property type="entry name" value="HTH_Tnp_Tc3_2"/>
    <property type="match status" value="1"/>
</dbReference>
<dbReference type="GO" id="GO:0006313">
    <property type="term" value="P:DNA transposition"/>
    <property type="evidence" value="ECO:0007669"/>
    <property type="project" value="InterPro"/>
</dbReference>
<evidence type="ECO:0000313" key="3">
    <source>
        <dbReference type="EMBL" id="KAJ8469763.1"/>
    </source>
</evidence>
<dbReference type="GO" id="GO:0003677">
    <property type="term" value="F:DNA binding"/>
    <property type="evidence" value="ECO:0007669"/>
    <property type="project" value="InterPro"/>
</dbReference>
<dbReference type="Gene3D" id="1.10.10.10">
    <property type="entry name" value="Winged helix-like DNA-binding domain superfamily/Winged helix DNA-binding domain"/>
    <property type="match status" value="1"/>
</dbReference>
<dbReference type="AlphaFoldDB" id="A0AAD7TQ46"/>
<dbReference type="PANTHER" id="PTHR46068">
    <property type="entry name" value="PROTEIN CBG27172"/>
    <property type="match status" value="1"/>
</dbReference>
<comment type="caution">
    <text evidence="3">The sequence shown here is derived from an EMBL/GenBank/DDBJ whole genome shotgun (WGS) entry which is preliminary data.</text>
</comment>
<keyword evidence="4" id="KW-1185">Reference proteome</keyword>
<evidence type="ECO:0000313" key="4">
    <source>
        <dbReference type="Proteomes" id="UP001215151"/>
    </source>
</evidence>
<dbReference type="InterPro" id="IPR002492">
    <property type="entry name" value="Transposase_Tc1-like"/>
</dbReference>
<dbReference type="EMBL" id="JAPEVG010000275">
    <property type="protein sequence ID" value="KAJ8469763.1"/>
    <property type="molecule type" value="Genomic_DNA"/>
</dbReference>